<gene>
    <name evidence="1" type="ORF">ABXS70_25195</name>
</gene>
<proteinExistence type="predicted"/>
<organism evidence="1">
    <name type="scientific">Paenibacillus sp. AN1007</name>
    <dbReference type="NCBI Taxonomy" id="3151385"/>
    <lineage>
        <taxon>Bacteria</taxon>
        <taxon>Bacillati</taxon>
        <taxon>Bacillota</taxon>
        <taxon>Bacilli</taxon>
        <taxon>Bacillales</taxon>
        <taxon>Paenibacillaceae</taxon>
        <taxon>Paenibacillus</taxon>
    </lineage>
</organism>
<protein>
    <recommendedName>
        <fullName evidence="2">DUF1292 domain-containing protein</fullName>
    </recommendedName>
</protein>
<evidence type="ECO:0000313" key="1">
    <source>
        <dbReference type="EMBL" id="XCP94393.1"/>
    </source>
</evidence>
<dbReference type="EMBL" id="CP159992">
    <property type="protein sequence ID" value="XCP94393.1"/>
    <property type="molecule type" value="Genomic_DNA"/>
</dbReference>
<accession>A0AAU8N820</accession>
<evidence type="ECO:0008006" key="2">
    <source>
        <dbReference type="Google" id="ProtNLM"/>
    </source>
</evidence>
<name>A0AAU8N820_9BACL</name>
<reference evidence="1" key="1">
    <citation type="submission" date="2024-05" db="EMBL/GenBank/DDBJ databases">
        <title>Draft genome assemblies of 36 bacteria isolated from hibernating arctic ground squirrels.</title>
        <authorList>
            <person name="McKee H."/>
            <person name="Mullen L."/>
            <person name="Drown D.M."/>
            <person name="Duddleston K.N."/>
        </authorList>
    </citation>
    <scope>NUCLEOTIDE SEQUENCE</scope>
    <source>
        <strain evidence="1">AN1007</strain>
    </source>
</reference>
<sequence length="99" mass="11603">MKVNDDTYETVEAGKNTSFLERLYMKVEGAEDFPVFLTQKRNGDEITHELIDIVWGDSRFEEIYFLFIDQDDGKYFAPARNAIEAQKQQEKIFKKLVGE</sequence>
<dbReference type="RefSeq" id="WP_366291828.1">
    <property type="nucleotide sequence ID" value="NZ_CP159992.1"/>
</dbReference>
<dbReference type="AlphaFoldDB" id="A0AAU8N820"/>